<keyword evidence="3" id="KW-1185">Reference proteome</keyword>
<dbReference type="EMBL" id="OY660885">
    <property type="protein sequence ID" value="CAJ1084668.1"/>
    <property type="molecule type" value="Genomic_DNA"/>
</dbReference>
<name>A0AAV1HJ11_XYRNO</name>
<evidence type="ECO:0000256" key="1">
    <source>
        <dbReference type="SAM" id="MobiDB-lite"/>
    </source>
</evidence>
<evidence type="ECO:0000313" key="3">
    <source>
        <dbReference type="Proteomes" id="UP001178508"/>
    </source>
</evidence>
<dbReference type="AlphaFoldDB" id="A0AAV1HJ11"/>
<accession>A0AAV1HJ11</accession>
<reference evidence="2" key="1">
    <citation type="submission" date="2023-08" db="EMBL/GenBank/DDBJ databases">
        <authorList>
            <person name="Alioto T."/>
            <person name="Alioto T."/>
            <person name="Gomez Garrido J."/>
        </authorList>
    </citation>
    <scope>NUCLEOTIDE SEQUENCE</scope>
</reference>
<protein>
    <submittedName>
        <fullName evidence="2">Uncharacterized protein</fullName>
    </submittedName>
</protein>
<dbReference type="Proteomes" id="UP001178508">
    <property type="component" value="Chromosome 22"/>
</dbReference>
<sequence>MQRTGGRSEDHSERLRHNPQTLMTLSAPILNGVTRHERVTPFKDESTISQPEQRVTKLKAQQLQNQTKQTRLEEAFREQKIHNAEL</sequence>
<evidence type="ECO:0000313" key="2">
    <source>
        <dbReference type="EMBL" id="CAJ1084668.1"/>
    </source>
</evidence>
<feature type="region of interest" description="Disordered" evidence="1">
    <location>
        <begin position="1"/>
        <end position="21"/>
    </location>
</feature>
<proteinExistence type="predicted"/>
<feature type="compositionally biased region" description="Basic and acidic residues" evidence="1">
    <location>
        <begin position="1"/>
        <end position="16"/>
    </location>
</feature>
<organism evidence="2 3">
    <name type="scientific">Xyrichtys novacula</name>
    <name type="common">Pearly razorfish</name>
    <name type="synonym">Hemipteronotus novacula</name>
    <dbReference type="NCBI Taxonomy" id="13765"/>
    <lineage>
        <taxon>Eukaryota</taxon>
        <taxon>Metazoa</taxon>
        <taxon>Chordata</taxon>
        <taxon>Craniata</taxon>
        <taxon>Vertebrata</taxon>
        <taxon>Euteleostomi</taxon>
        <taxon>Actinopterygii</taxon>
        <taxon>Neopterygii</taxon>
        <taxon>Teleostei</taxon>
        <taxon>Neoteleostei</taxon>
        <taxon>Acanthomorphata</taxon>
        <taxon>Eupercaria</taxon>
        <taxon>Labriformes</taxon>
        <taxon>Labridae</taxon>
        <taxon>Xyrichtys</taxon>
    </lineage>
</organism>
<gene>
    <name evidence="2" type="ORF">XNOV1_A028727</name>
</gene>